<protein>
    <submittedName>
        <fullName evidence="1">Uncharacterized protein</fullName>
    </submittedName>
</protein>
<dbReference type="AlphaFoldDB" id="A0A1E5NY02"/>
<organism evidence="1 2">
    <name type="scientific">Streptomyces subrutilus</name>
    <dbReference type="NCBI Taxonomy" id="36818"/>
    <lineage>
        <taxon>Bacteria</taxon>
        <taxon>Bacillati</taxon>
        <taxon>Actinomycetota</taxon>
        <taxon>Actinomycetes</taxon>
        <taxon>Kitasatosporales</taxon>
        <taxon>Streptomycetaceae</taxon>
        <taxon>Streptomyces</taxon>
    </lineage>
</organism>
<keyword evidence="2" id="KW-1185">Reference proteome</keyword>
<accession>A0A1E5NY02</accession>
<dbReference type="RefSeq" id="WP_141753942.1">
    <property type="nucleotide sequence ID" value="NZ_CM007203.1"/>
</dbReference>
<keyword evidence="1" id="KW-0614">Plasmid</keyword>
<name>A0A1E5NY02_9ACTN</name>
<evidence type="ECO:0000313" key="2">
    <source>
        <dbReference type="Proteomes" id="UP000095705"/>
    </source>
</evidence>
<dbReference type="Proteomes" id="UP000095705">
    <property type="component" value="Plasmid pACMP1"/>
</dbReference>
<comment type="caution">
    <text evidence="1">The sequence shown here is derived from an EMBL/GenBank/DDBJ whole genome shotgun (WGS) entry which is preliminary data.</text>
</comment>
<sequence length="78" mass="8711">MPPVTYAVDQALMCLPYEEWIALPDAAEQLRARGLSCDLANIVRTGRRRGVLRTRKSDGADFVMRTHDAPRRRAAVSA</sequence>
<gene>
    <name evidence="1" type="ORF">BGK67_34540</name>
</gene>
<reference evidence="1 2" key="1">
    <citation type="submission" date="2016-08" db="EMBL/GenBank/DDBJ databases">
        <title>The complete genome of Streptomyces subrutilus 10-1-1.</title>
        <authorList>
            <person name="Chen X."/>
        </authorList>
    </citation>
    <scope>NUCLEOTIDE SEQUENCE [LARGE SCALE GENOMIC DNA]</scope>
    <source>
        <strain evidence="1 2">10-1-1</strain>
        <plasmid evidence="2">pacmp1</plasmid>
    </source>
</reference>
<geneLocation type="plasmid" evidence="2">
    <name>pacmp1</name>
</geneLocation>
<dbReference type="EMBL" id="MEHK01000005">
    <property type="protein sequence ID" value="OEJ21017.1"/>
    <property type="molecule type" value="Genomic_DNA"/>
</dbReference>
<proteinExistence type="predicted"/>
<evidence type="ECO:0000313" key="1">
    <source>
        <dbReference type="EMBL" id="OEJ21017.1"/>
    </source>
</evidence>